<evidence type="ECO:0000256" key="1">
    <source>
        <dbReference type="ARBA" id="ARBA00001947"/>
    </source>
</evidence>
<evidence type="ECO:0000313" key="7">
    <source>
        <dbReference type="EMBL" id="BAL58210.1"/>
    </source>
</evidence>
<keyword evidence="4" id="KW-0862">Zinc</keyword>
<dbReference type="AlphaFoldDB" id="H5SPX4"/>
<evidence type="ECO:0000256" key="4">
    <source>
        <dbReference type="ARBA" id="ARBA00022833"/>
    </source>
</evidence>
<name>H5SPX4_9ZZZZ</name>
<evidence type="ECO:0000256" key="2">
    <source>
        <dbReference type="ARBA" id="ARBA00008072"/>
    </source>
</evidence>
<dbReference type="Pfam" id="PF00107">
    <property type="entry name" value="ADH_zinc_N"/>
    <property type="match status" value="1"/>
</dbReference>
<dbReference type="InterPro" id="IPR014187">
    <property type="entry name" value="ADH_Zn_typ-2"/>
</dbReference>
<dbReference type="InterPro" id="IPR011032">
    <property type="entry name" value="GroES-like_sf"/>
</dbReference>
<dbReference type="InterPro" id="IPR013154">
    <property type="entry name" value="ADH-like_N"/>
</dbReference>
<dbReference type="NCBIfam" id="TIGR02822">
    <property type="entry name" value="adh_fam_2"/>
    <property type="match status" value="1"/>
</dbReference>
<organism evidence="7">
    <name type="scientific">uncultured prokaryote</name>
    <dbReference type="NCBI Taxonomy" id="198431"/>
    <lineage>
        <taxon>unclassified sequences</taxon>
        <taxon>environmental samples</taxon>
    </lineage>
</organism>
<dbReference type="InterPro" id="IPR020843">
    <property type="entry name" value="ER"/>
</dbReference>
<dbReference type="SUPFAM" id="SSF51735">
    <property type="entry name" value="NAD(P)-binding Rossmann-fold domains"/>
    <property type="match status" value="1"/>
</dbReference>
<dbReference type="EMBL" id="AP011797">
    <property type="protein sequence ID" value="BAL58210.1"/>
    <property type="molecule type" value="Genomic_DNA"/>
</dbReference>
<dbReference type="PANTHER" id="PTHR42940">
    <property type="entry name" value="ALCOHOL DEHYDROGENASE 1-RELATED"/>
    <property type="match status" value="1"/>
</dbReference>
<comment type="cofactor">
    <cofactor evidence="1">
        <name>Zn(2+)</name>
        <dbReference type="ChEBI" id="CHEBI:29105"/>
    </cofactor>
</comment>
<gene>
    <name evidence="7" type="ORF">HGMM_F55D02C10</name>
</gene>
<accession>H5SPX4</accession>
<reference evidence="7" key="2">
    <citation type="journal article" date="2012" name="PLoS ONE">
        <title>A Deeply Branching Thermophilic Bacterium with an Ancient Acetyl-CoA Pathway Dominates a Subsurface Ecosystem.</title>
        <authorList>
            <person name="Takami H."/>
            <person name="Noguchi H."/>
            <person name="Takaki Y."/>
            <person name="Uchiyama I."/>
            <person name="Toyoda A."/>
            <person name="Nishi S."/>
            <person name="Chee G.-J."/>
            <person name="Arai W."/>
            <person name="Nunoura T."/>
            <person name="Itoh T."/>
            <person name="Hattori M."/>
            <person name="Takai K."/>
        </authorList>
    </citation>
    <scope>NUCLEOTIDE SEQUENCE</scope>
</reference>
<dbReference type="InterPro" id="IPR036291">
    <property type="entry name" value="NAD(P)-bd_dom_sf"/>
</dbReference>
<evidence type="ECO:0000256" key="5">
    <source>
        <dbReference type="ARBA" id="ARBA00023002"/>
    </source>
</evidence>
<evidence type="ECO:0000259" key="6">
    <source>
        <dbReference type="SMART" id="SM00829"/>
    </source>
</evidence>
<feature type="domain" description="Enoyl reductase (ER)" evidence="6">
    <location>
        <begin position="14"/>
        <end position="329"/>
    </location>
</feature>
<dbReference type="InterPro" id="IPR013149">
    <property type="entry name" value="ADH-like_C"/>
</dbReference>
<dbReference type="Pfam" id="PF08240">
    <property type="entry name" value="ADH_N"/>
    <property type="match status" value="1"/>
</dbReference>
<evidence type="ECO:0000256" key="3">
    <source>
        <dbReference type="ARBA" id="ARBA00022723"/>
    </source>
</evidence>
<proteinExistence type="inferred from homology"/>
<dbReference type="Gene3D" id="3.40.50.720">
    <property type="entry name" value="NAD(P)-binding Rossmann-like Domain"/>
    <property type="match status" value="1"/>
</dbReference>
<dbReference type="GO" id="GO:0046872">
    <property type="term" value="F:metal ion binding"/>
    <property type="evidence" value="ECO:0007669"/>
    <property type="project" value="UniProtKB-KW"/>
</dbReference>
<dbReference type="SUPFAM" id="SSF50129">
    <property type="entry name" value="GroES-like"/>
    <property type="match status" value="1"/>
</dbReference>
<dbReference type="PANTHER" id="PTHR42940:SF8">
    <property type="entry name" value="VACUOLAR PROTEIN SORTING-ASSOCIATED PROTEIN 11"/>
    <property type="match status" value="1"/>
</dbReference>
<sequence length="332" mass="36374">MKALLLEKPSPVENAPLKFCETDAPLPGKNEIRLKVSSCGVCHTDLHIVEGEIIPPSYPVIPGHQIVGVIDEVGEGVKKFKKGERVGVGWLNRTCGKCEFCLKKLENLCESAQFTGYHINGGYGEYAVVHEDFAFSLPPELDDAHAAPLLCAGIIGYRAFKMCGAKEGENLGLFGFGASAHIVCQVAYKMGINAIVFTRSKKHRELALKLGARWAGSYDDRPPFTLDAGIIFAPAGEVVPFALNLLKPGGSIAINAIYMTELPPMKYELIYRERKIMSIANYTREDAKEFLEVAGKMGIITSVEQFHFQDANRALQLLKESKINGSAVLVWS</sequence>
<dbReference type="Gene3D" id="3.90.180.10">
    <property type="entry name" value="Medium-chain alcohol dehydrogenases, catalytic domain"/>
    <property type="match status" value="1"/>
</dbReference>
<dbReference type="CDD" id="cd08298">
    <property type="entry name" value="CAD2"/>
    <property type="match status" value="1"/>
</dbReference>
<keyword evidence="5" id="KW-0560">Oxidoreductase</keyword>
<protein>
    <submittedName>
        <fullName evidence="7">Alcohol dehydrogenase</fullName>
    </submittedName>
</protein>
<reference evidence="7" key="1">
    <citation type="journal article" date="2005" name="Environ. Microbiol.">
        <title>Genetic and functional properties of uncultivated thermophilic crenarchaeotes from a subsurface gold mine as revealed by analysis of genome fragments.</title>
        <authorList>
            <person name="Nunoura T."/>
            <person name="Hirayama H."/>
            <person name="Takami H."/>
            <person name="Oida H."/>
            <person name="Nishi S."/>
            <person name="Shimamura S."/>
            <person name="Suzuki Y."/>
            <person name="Inagaki F."/>
            <person name="Takai K."/>
            <person name="Nealson K.H."/>
            <person name="Horikoshi K."/>
        </authorList>
    </citation>
    <scope>NUCLEOTIDE SEQUENCE</scope>
</reference>
<dbReference type="SMART" id="SM00829">
    <property type="entry name" value="PKS_ER"/>
    <property type="match status" value="1"/>
</dbReference>
<comment type="similarity">
    <text evidence="2">Belongs to the zinc-containing alcohol dehydrogenase family.</text>
</comment>
<keyword evidence="3" id="KW-0479">Metal-binding</keyword>
<dbReference type="GO" id="GO:0004022">
    <property type="term" value="F:alcohol dehydrogenase (NAD+) activity"/>
    <property type="evidence" value="ECO:0007669"/>
    <property type="project" value="TreeGrafter"/>
</dbReference>